<keyword evidence="3" id="KW-0067">ATP-binding</keyword>
<dbReference type="SMART" id="SM00797">
    <property type="entry name" value="AHS2"/>
    <property type="match status" value="1"/>
</dbReference>
<dbReference type="EMBL" id="QVMU01000001">
    <property type="protein sequence ID" value="RJX75526.1"/>
    <property type="molecule type" value="Genomic_DNA"/>
</dbReference>
<organism evidence="5 6">
    <name type="scientific">Vibrio sinensis</name>
    <dbReference type="NCBI Taxonomy" id="2302434"/>
    <lineage>
        <taxon>Bacteria</taxon>
        <taxon>Pseudomonadati</taxon>
        <taxon>Pseudomonadota</taxon>
        <taxon>Gammaproteobacteria</taxon>
        <taxon>Vibrionales</taxon>
        <taxon>Vibrionaceae</taxon>
        <taxon>Vibrio</taxon>
    </lineage>
</organism>
<name>A0A3A6QYB1_9VIBR</name>
<dbReference type="GO" id="GO:0016740">
    <property type="term" value="F:transferase activity"/>
    <property type="evidence" value="ECO:0007669"/>
    <property type="project" value="UniProtKB-KW"/>
</dbReference>
<dbReference type="GO" id="GO:0005524">
    <property type="term" value="F:ATP binding"/>
    <property type="evidence" value="ECO:0007669"/>
    <property type="project" value="UniProtKB-KW"/>
</dbReference>
<dbReference type="InterPro" id="IPR029000">
    <property type="entry name" value="Cyclophilin-like_dom_sf"/>
</dbReference>
<evidence type="ECO:0000313" key="5">
    <source>
        <dbReference type="EMBL" id="RJX75526.1"/>
    </source>
</evidence>
<keyword evidence="2" id="KW-0378">Hydrolase</keyword>
<evidence type="ECO:0000256" key="2">
    <source>
        <dbReference type="ARBA" id="ARBA00022801"/>
    </source>
</evidence>
<dbReference type="OrthoDB" id="9768696at2"/>
<dbReference type="GO" id="GO:0016787">
    <property type="term" value="F:hydrolase activity"/>
    <property type="evidence" value="ECO:0007669"/>
    <property type="project" value="UniProtKB-KW"/>
</dbReference>
<sequence length="331" mass="36766">MNITNQTTATSTLLVKKGGEGILIQDSGRYGYSQFGITQGGALDEYAYSWANHLLNNPVDCATIEITLGQCEFVFEGDCQIALCGGDLNAKLDGIQVGNWTILTIHQGQTLKFGLPRNGLRAYLAIKHGFTINKELNSVATVPREKLGGLAHGQALKTGDRIEFRHQEPLAEQTDLPLSTQRSRLSLEKKVGFRYQIDYNVPLNLRVIEGYQVDSFPEETLEQLYSRQFTVSQYADRMGYRLDGSQVTPTSQTILSEGIALGAIQIPPDGTPIILLNDRQTIGGYPKIGCIARIDLPRLAQAKPGQVITFSRGNLEKLQYTWCRWARFFGY</sequence>
<dbReference type="Gene3D" id="2.40.100.10">
    <property type="entry name" value="Cyclophilin-like"/>
    <property type="match status" value="1"/>
</dbReference>
<dbReference type="SUPFAM" id="SSF50891">
    <property type="entry name" value="Cyclophilin-like"/>
    <property type="match status" value="1"/>
</dbReference>
<dbReference type="RefSeq" id="WP_120029282.1">
    <property type="nucleotide sequence ID" value="NZ_QVMU01000001.1"/>
</dbReference>
<evidence type="ECO:0000256" key="3">
    <source>
        <dbReference type="ARBA" id="ARBA00022840"/>
    </source>
</evidence>
<dbReference type="PANTHER" id="PTHR43309">
    <property type="entry name" value="5-OXOPROLINASE SUBUNIT C"/>
    <property type="match status" value="1"/>
</dbReference>
<keyword evidence="6" id="KW-1185">Reference proteome</keyword>
<evidence type="ECO:0000259" key="4">
    <source>
        <dbReference type="SMART" id="SM00797"/>
    </source>
</evidence>
<keyword evidence="5" id="KW-0808">Transferase</keyword>
<evidence type="ECO:0000313" key="6">
    <source>
        <dbReference type="Proteomes" id="UP000273252"/>
    </source>
</evidence>
<proteinExistence type="predicted"/>
<dbReference type="NCBIfam" id="TIGR00724">
    <property type="entry name" value="urea_amlyse_rel"/>
    <property type="match status" value="1"/>
</dbReference>
<dbReference type="InterPro" id="IPR003778">
    <property type="entry name" value="CT_A_B"/>
</dbReference>
<evidence type="ECO:0000256" key="1">
    <source>
        <dbReference type="ARBA" id="ARBA00022741"/>
    </source>
</evidence>
<dbReference type="Proteomes" id="UP000273252">
    <property type="component" value="Unassembled WGS sequence"/>
</dbReference>
<keyword evidence="1" id="KW-0547">Nucleotide-binding</keyword>
<dbReference type="InterPro" id="IPR052708">
    <property type="entry name" value="PxpC"/>
</dbReference>
<comment type="caution">
    <text evidence="5">The sequence shown here is derived from an EMBL/GenBank/DDBJ whole genome shotgun (WGS) entry which is preliminary data.</text>
</comment>
<protein>
    <submittedName>
        <fullName evidence="5">Biotin-dependent carboxyltransferase</fullName>
    </submittedName>
</protein>
<feature type="domain" description="Carboxyltransferase" evidence="4">
    <location>
        <begin position="34"/>
        <end position="328"/>
    </location>
</feature>
<gene>
    <name evidence="5" type="ORF">DZ860_02275</name>
</gene>
<dbReference type="PANTHER" id="PTHR43309:SF4">
    <property type="entry name" value="CARBOXYLTRANSFERASE DOMAIN-CONTAINING PROTEIN"/>
    <property type="match status" value="1"/>
</dbReference>
<dbReference type="Pfam" id="PF02626">
    <property type="entry name" value="CT_A_B"/>
    <property type="match status" value="1"/>
</dbReference>
<reference evidence="5 6" key="1">
    <citation type="submission" date="2018-08" db="EMBL/GenBank/DDBJ databases">
        <title>Vibrio isolated from the Eastern China Marginal Seas.</title>
        <authorList>
            <person name="Li Y."/>
        </authorList>
    </citation>
    <scope>NUCLEOTIDE SEQUENCE [LARGE SCALE GENOMIC DNA]</scope>
    <source>
        <strain evidence="5 6">BEI233</strain>
    </source>
</reference>
<accession>A0A3A6QYB1</accession>
<dbReference type="AlphaFoldDB" id="A0A3A6QYB1"/>